<dbReference type="AlphaFoldDB" id="A0A1Y3QWC1"/>
<dbReference type="OrthoDB" id="1100622at2"/>
<feature type="domain" description="Helix-turn-helix" evidence="1">
    <location>
        <begin position="44"/>
        <end position="88"/>
    </location>
</feature>
<proteinExistence type="predicted"/>
<dbReference type="InterPro" id="IPR041657">
    <property type="entry name" value="HTH_17"/>
</dbReference>
<dbReference type="PANTHER" id="PTHR34585">
    <property type="match status" value="1"/>
</dbReference>
<dbReference type="InterPro" id="IPR009061">
    <property type="entry name" value="DNA-bd_dom_put_sf"/>
</dbReference>
<evidence type="ECO:0000313" key="2">
    <source>
        <dbReference type="EMBL" id="OUN03936.1"/>
    </source>
</evidence>
<dbReference type="SUPFAM" id="SSF46955">
    <property type="entry name" value="Putative DNA-binding domain"/>
    <property type="match status" value="1"/>
</dbReference>
<accession>A0A1Y3QWC1</accession>
<comment type="caution">
    <text evidence="2">The sequence shown here is derived from an EMBL/GenBank/DDBJ whole genome shotgun (WGS) entry which is preliminary data.</text>
</comment>
<evidence type="ECO:0000259" key="1">
    <source>
        <dbReference type="Pfam" id="PF12728"/>
    </source>
</evidence>
<dbReference type="PANTHER" id="PTHR34585:SF22">
    <property type="entry name" value="HELIX-TURN-HELIX DOMAIN-CONTAINING PROTEIN"/>
    <property type="match status" value="1"/>
</dbReference>
<organism evidence="2 3">
    <name type="scientific">Alistipes onderdonkii</name>
    <dbReference type="NCBI Taxonomy" id="328813"/>
    <lineage>
        <taxon>Bacteria</taxon>
        <taxon>Pseudomonadati</taxon>
        <taxon>Bacteroidota</taxon>
        <taxon>Bacteroidia</taxon>
        <taxon>Bacteroidales</taxon>
        <taxon>Rikenellaceae</taxon>
        <taxon>Alistipes</taxon>
    </lineage>
</organism>
<dbReference type="EMBL" id="NFHB01000003">
    <property type="protein sequence ID" value="OUN03936.1"/>
    <property type="molecule type" value="Genomic_DNA"/>
</dbReference>
<gene>
    <name evidence="2" type="ORF">B5G41_05600</name>
</gene>
<sequence>MEIITMESIAYKELVEKIDRIAGYVRDSERSKKGDGADVWLCNEEVMSLLGISRRTLQRLRDGGRIRYAIFRGACRYHFSEVERMVAESVVVCNPQGLEDFKRNYLLRTGSRNKKKG</sequence>
<protein>
    <submittedName>
        <fullName evidence="2">DNA-binding protein</fullName>
    </submittedName>
</protein>
<dbReference type="RefSeq" id="WP_087401726.1">
    <property type="nucleotide sequence ID" value="NZ_NFHB01000003.1"/>
</dbReference>
<dbReference type="Proteomes" id="UP000195772">
    <property type="component" value="Unassembled WGS sequence"/>
</dbReference>
<reference evidence="3" key="1">
    <citation type="submission" date="2017-04" db="EMBL/GenBank/DDBJ databases">
        <title>Function of individual gut microbiota members based on whole genome sequencing of pure cultures obtained from chicken caecum.</title>
        <authorList>
            <person name="Medvecky M."/>
            <person name="Cejkova D."/>
            <person name="Polansky O."/>
            <person name="Karasova D."/>
            <person name="Kubasova T."/>
            <person name="Cizek A."/>
            <person name="Rychlik I."/>
        </authorList>
    </citation>
    <scope>NUCLEOTIDE SEQUENCE [LARGE SCALE GENOMIC DNA]</scope>
    <source>
        <strain evidence="3">An90</strain>
    </source>
</reference>
<dbReference type="GO" id="GO:0003677">
    <property type="term" value="F:DNA binding"/>
    <property type="evidence" value="ECO:0007669"/>
    <property type="project" value="UniProtKB-KW"/>
</dbReference>
<name>A0A1Y3QWC1_9BACT</name>
<keyword evidence="2" id="KW-0238">DNA-binding</keyword>
<evidence type="ECO:0000313" key="3">
    <source>
        <dbReference type="Proteomes" id="UP000195772"/>
    </source>
</evidence>
<dbReference type="Pfam" id="PF12728">
    <property type="entry name" value="HTH_17"/>
    <property type="match status" value="1"/>
</dbReference>